<keyword evidence="6" id="KW-1185">Reference proteome</keyword>
<feature type="domain" description="Transcriptional regulator LacI/GalR-like sensor" evidence="4">
    <location>
        <begin position="23"/>
        <end position="118"/>
    </location>
</feature>
<dbReference type="EMBL" id="JAXAVV010000006">
    <property type="protein sequence ID" value="MDX8050502.1"/>
    <property type="molecule type" value="Genomic_DNA"/>
</dbReference>
<reference evidence="5 6" key="2">
    <citation type="submission" date="2023-11" db="EMBL/GenBank/DDBJ databases">
        <authorList>
            <person name="Lara A.C."/>
            <person name="Chronakova A."/>
        </authorList>
    </citation>
    <scope>NUCLEOTIDE SEQUENCE [LARGE SCALE GENOMIC DNA]</scope>
    <source>
        <strain evidence="5 6">BCCO 10_0798</strain>
    </source>
</reference>
<sequence length="133" mass="14409">MRRGVVSAALPAEHRYDSVRAVVRTLLRELPRMTALVVHNEAALGWVLECLHAAGRRPPDDVALVAICPEELAERMRLTCVQVPAEVLGRRAVELLIAELNGQQSPPLTLLPPELSSRTGSAVSSVVSGKFVE</sequence>
<dbReference type="RefSeq" id="WP_319984480.1">
    <property type="nucleotide sequence ID" value="NZ_JAXAVV010000006.1"/>
</dbReference>
<dbReference type="PANTHER" id="PTHR30146:SF153">
    <property type="entry name" value="LACTOSE OPERON REPRESSOR"/>
    <property type="match status" value="1"/>
</dbReference>
<keyword evidence="1" id="KW-0805">Transcription regulation</keyword>
<gene>
    <name evidence="5" type="ORF">SK571_14015</name>
</gene>
<keyword evidence="3" id="KW-0804">Transcription</keyword>
<reference evidence="5 6" key="1">
    <citation type="submission" date="2023-11" db="EMBL/GenBank/DDBJ databases">
        <title>Lentzea sokolovensis, sp. nov., Lentzea kristufkii, sp. nov., and Lentzea miocenensis, sp. nov., rare actinobacteria from Sokolov Coal Basin, Miocene lacustrine sediment, Czech Republic.</title>
        <authorList>
            <person name="Lara A."/>
            <person name="Kotroba L."/>
            <person name="Nouioui I."/>
            <person name="Neumann-Schaal M."/>
            <person name="Mast Y."/>
            <person name="Chronakova A."/>
        </authorList>
    </citation>
    <scope>NUCLEOTIDE SEQUENCE [LARGE SCALE GENOMIC DNA]</scope>
    <source>
        <strain evidence="5 6">BCCO 10_0798</strain>
    </source>
</reference>
<dbReference type="Proteomes" id="UP001271792">
    <property type="component" value="Unassembled WGS sequence"/>
</dbReference>
<dbReference type="Gene3D" id="3.40.50.2300">
    <property type="match status" value="1"/>
</dbReference>
<keyword evidence="2" id="KW-0238">DNA-binding</keyword>
<dbReference type="PANTHER" id="PTHR30146">
    <property type="entry name" value="LACI-RELATED TRANSCRIPTIONAL REPRESSOR"/>
    <property type="match status" value="1"/>
</dbReference>
<organism evidence="5 6">
    <name type="scientific">Lentzea kristufekii</name>
    <dbReference type="NCBI Taxonomy" id="3095430"/>
    <lineage>
        <taxon>Bacteria</taxon>
        <taxon>Bacillati</taxon>
        <taxon>Actinomycetota</taxon>
        <taxon>Actinomycetes</taxon>
        <taxon>Pseudonocardiales</taxon>
        <taxon>Pseudonocardiaceae</taxon>
        <taxon>Lentzea</taxon>
    </lineage>
</organism>
<dbReference type="SUPFAM" id="SSF53822">
    <property type="entry name" value="Periplasmic binding protein-like I"/>
    <property type="match status" value="1"/>
</dbReference>
<evidence type="ECO:0000259" key="4">
    <source>
        <dbReference type="Pfam" id="PF13377"/>
    </source>
</evidence>
<comment type="caution">
    <text evidence="5">The sequence shown here is derived from an EMBL/GenBank/DDBJ whole genome shotgun (WGS) entry which is preliminary data.</text>
</comment>
<dbReference type="InterPro" id="IPR046335">
    <property type="entry name" value="LacI/GalR-like_sensor"/>
</dbReference>
<dbReference type="InterPro" id="IPR028082">
    <property type="entry name" value="Peripla_BP_I"/>
</dbReference>
<accession>A0ABU4TRG1</accession>
<evidence type="ECO:0000256" key="1">
    <source>
        <dbReference type="ARBA" id="ARBA00023015"/>
    </source>
</evidence>
<name>A0ABU4TRG1_9PSEU</name>
<evidence type="ECO:0000256" key="2">
    <source>
        <dbReference type="ARBA" id="ARBA00023125"/>
    </source>
</evidence>
<evidence type="ECO:0000256" key="3">
    <source>
        <dbReference type="ARBA" id="ARBA00023163"/>
    </source>
</evidence>
<evidence type="ECO:0000313" key="5">
    <source>
        <dbReference type="EMBL" id="MDX8050502.1"/>
    </source>
</evidence>
<proteinExistence type="predicted"/>
<evidence type="ECO:0000313" key="6">
    <source>
        <dbReference type="Proteomes" id="UP001271792"/>
    </source>
</evidence>
<protein>
    <submittedName>
        <fullName evidence="5">Substrate-binding domain-containing protein</fullName>
    </submittedName>
</protein>
<dbReference type="Pfam" id="PF13377">
    <property type="entry name" value="Peripla_BP_3"/>
    <property type="match status" value="1"/>
</dbReference>